<evidence type="ECO:0000256" key="8">
    <source>
        <dbReference type="ARBA" id="ARBA00023274"/>
    </source>
</evidence>
<evidence type="ECO:0000256" key="3">
    <source>
        <dbReference type="ARBA" id="ARBA00007480"/>
    </source>
</evidence>
<feature type="region of interest" description="Disordered" evidence="11">
    <location>
        <begin position="548"/>
        <end position="569"/>
    </location>
</feature>
<evidence type="ECO:0000256" key="9">
    <source>
        <dbReference type="ARBA" id="ARBA00035209"/>
    </source>
</evidence>
<organism evidence="13 14">
    <name type="scientific">Taenia crassiceps</name>
    <dbReference type="NCBI Taxonomy" id="6207"/>
    <lineage>
        <taxon>Eukaryota</taxon>
        <taxon>Metazoa</taxon>
        <taxon>Spiralia</taxon>
        <taxon>Lophotrochozoa</taxon>
        <taxon>Platyhelminthes</taxon>
        <taxon>Cestoda</taxon>
        <taxon>Eucestoda</taxon>
        <taxon>Cyclophyllidea</taxon>
        <taxon>Taeniidae</taxon>
        <taxon>Taenia</taxon>
    </lineage>
</organism>
<feature type="compositionally biased region" description="Low complexity" evidence="11">
    <location>
        <begin position="555"/>
        <end position="566"/>
    </location>
</feature>
<dbReference type="SUPFAM" id="SSF57501">
    <property type="entry name" value="Cystine-knot cytokines"/>
    <property type="match status" value="1"/>
</dbReference>
<comment type="subcellular location">
    <subcellularLocation>
        <location evidence="1">Secreted</location>
    </subcellularLocation>
</comment>
<keyword evidence="6 12" id="KW-0732">Signal</keyword>
<dbReference type="Gene3D" id="2.40.30.10">
    <property type="entry name" value="Translation factors"/>
    <property type="match status" value="2"/>
</dbReference>
<reference evidence="13 14" key="1">
    <citation type="journal article" date="2022" name="Front. Cell. Infect. Microbiol.">
        <title>The Genomes of Two Strains of Taenia crassiceps the Animal Model for the Study of Human Cysticercosis.</title>
        <authorList>
            <person name="Bobes R.J."/>
            <person name="Estrada K."/>
            <person name="Rios-Valencia D.G."/>
            <person name="Calderon-Gallegos A."/>
            <person name="de la Torre P."/>
            <person name="Carrero J.C."/>
            <person name="Sanchez-Flores A."/>
            <person name="Laclette J.P."/>
        </authorList>
    </citation>
    <scope>NUCLEOTIDE SEQUENCE [LARGE SCALE GENOMIC DNA]</scope>
    <source>
        <strain evidence="13">WFUcys</strain>
    </source>
</reference>
<dbReference type="Proteomes" id="UP001651158">
    <property type="component" value="Unassembled WGS sequence"/>
</dbReference>
<evidence type="ECO:0000256" key="2">
    <source>
        <dbReference type="ARBA" id="ARBA00006540"/>
    </source>
</evidence>
<evidence type="ECO:0000256" key="12">
    <source>
        <dbReference type="SAM" id="SignalP"/>
    </source>
</evidence>
<keyword evidence="7 13" id="KW-0689">Ribosomal protein</keyword>
<evidence type="ECO:0000256" key="1">
    <source>
        <dbReference type="ARBA" id="ARBA00004613"/>
    </source>
</evidence>
<dbReference type="InterPro" id="IPR008717">
    <property type="entry name" value="Noggin"/>
</dbReference>
<comment type="caution">
    <text evidence="13">The sequence shown here is derived from an EMBL/GenBank/DDBJ whole genome shotgun (WGS) entry which is preliminary data.</text>
</comment>
<keyword evidence="14" id="KW-1185">Reference proteome</keyword>
<dbReference type="PANTHER" id="PTHR11229">
    <property type="entry name" value="50S RIBOSOMAL PROTEIN L3"/>
    <property type="match status" value="1"/>
</dbReference>
<feature type="chain" id="PRO_5045202342" description="Large ribosomal subunit protein uL3m" evidence="12">
    <location>
        <begin position="21"/>
        <end position="604"/>
    </location>
</feature>
<dbReference type="InterPro" id="IPR000597">
    <property type="entry name" value="Ribosomal_uL3"/>
</dbReference>
<dbReference type="PANTHER" id="PTHR11229:SF8">
    <property type="entry name" value="LARGE RIBOSOMAL SUBUNIT PROTEIN UL3M"/>
    <property type="match status" value="1"/>
</dbReference>
<dbReference type="EMBL" id="JAKROA010000022">
    <property type="protein sequence ID" value="KAL5102947.1"/>
    <property type="molecule type" value="Genomic_DNA"/>
</dbReference>
<evidence type="ECO:0000256" key="10">
    <source>
        <dbReference type="ARBA" id="ARBA00035396"/>
    </source>
</evidence>
<dbReference type="InterPro" id="IPR019927">
    <property type="entry name" value="Ribosomal_uL3_bac/org-type"/>
</dbReference>
<evidence type="ECO:0000256" key="11">
    <source>
        <dbReference type="SAM" id="MobiDB-lite"/>
    </source>
</evidence>
<feature type="signal peptide" evidence="12">
    <location>
        <begin position="1"/>
        <end position="20"/>
    </location>
</feature>
<dbReference type="InterPro" id="IPR029034">
    <property type="entry name" value="Cystine-knot_cytokine"/>
</dbReference>
<comment type="similarity">
    <text evidence="2">Belongs to the universal ribosomal protein uL3 family.</text>
</comment>
<protein>
    <recommendedName>
        <fullName evidence="9">Large ribosomal subunit protein uL3m</fullName>
    </recommendedName>
    <alternativeName>
        <fullName evidence="10">39S ribosomal protein L3, mitochondrial</fullName>
    </alternativeName>
</protein>
<proteinExistence type="inferred from homology"/>
<dbReference type="Pfam" id="PF05806">
    <property type="entry name" value="Noggin"/>
    <property type="match status" value="1"/>
</dbReference>
<dbReference type="InterPro" id="IPR009000">
    <property type="entry name" value="Transl_B-barrel_sf"/>
</dbReference>
<evidence type="ECO:0000256" key="6">
    <source>
        <dbReference type="ARBA" id="ARBA00022729"/>
    </source>
</evidence>
<evidence type="ECO:0000256" key="5">
    <source>
        <dbReference type="ARBA" id="ARBA00022525"/>
    </source>
</evidence>
<evidence type="ECO:0000256" key="7">
    <source>
        <dbReference type="ARBA" id="ARBA00022980"/>
    </source>
</evidence>
<sequence length="604" mass="68790">MSKRLISWLTVTSLLGIATSTPHYADINHTLSETAWHLFRSRNRNMPSPPKEYPLLFEALPVVPPRALLSKREMLFILGPRFFNPNLLAISQPQESIFYPQGQLIFPREKRIHLIGIKERLSALRLHTGEISGRRIGRIAAVFSACPILYTWRDYGEQYWPRWVKEGRCVNLGGTSCSLPPGMFCVGYEETTVVLLRYVCPPYRDETACNWYRMQKPILISCGFTAQLSCVRQLGKLTKFVYPWMNRRKPYWVDQKADPCCDGDVSNENLEFLADERRKLLVDRFTPINFTSEANRPWLPMQTQRCGLVAVKLGIYPMWTKTGKRIDCTILQVPDNHALRYVPPSDLDRYLSLKDPRGYWLTARHVPSWVNQRRWGLQIVGAMSADPVEFTAEWCGLFTSAGVPPKRKITRFLVSPDAALEPGTPITINHFRVGDYVDVTARTINRGFQGVIERWGMSGGPAAHGSTKFHRRIGSLAGAGRKVLRGKRMHGVMGNRYRSSRGLQILRVNPRLNLLYLSGSTAGPVHSFCLLHDSWLINRWHERNENPPPNPTWFPSSLPSSSLPSPEEGLEDLFDEFADDIFHPSIHRFGEPSITFEDNGGEGD</sequence>
<accession>A0ABR4PZX7</accession>
<name>A0ABR4PZX7_9CEST</name>
<dbReference type="Pfam" id="PF00297">
    <property type="entry name" value="Ribosomal_L3"/>
    <property type="match status" value="1"/>
</dbReference>
<comment type="similarity">
    <text evidence="3">Belongs to the noggin family.</text>
</comment>
<evidence type="ECO:0000313" key="14">
    <source>
        <dbReference type="Proteomes" id="UP001651158"/>
    </source>
</evidence>
<keyword evidence="8" id="KW-0687">Ribonucleoprotein</keyword>
<dbReference type="Gene3D" id="2.10.90.10">
    <property type="entry name" value="Cystine-knot cytokines"/>
    <property type="match status" value="1"/>
</dbReference>
<keyword evidence="5" id="KW-0964">Secreted</keyword>
<keyword evidence="4" id="KW-0217">Developmental protein</keyword>
<gene>
    <name evidence="13" type="ORF">TcWFU_004485</name>
</gene>
<evidence type="ECO:0000256" key="4">
    <source>
        <dbReference type="ARBA" id="ARBA00022473"/>
    </source>
</evidence>
<dbReference type="GO" id="GO:0005840">
    <property type="term" value="C:ribosome"/>
    <property type="evidence" value="ECO:0007669"/>
    <property type="project" value="UniProtKB-KW"/>
</dbReference>
<dbReference type="SUPFAM" id="SSF50447">
    <property type="entry name" value="Translation proteins"/>
    <property type="match status" value="1"/>
</dbReference>
<evidence type="ECO:0000313" key="13">
    <source>
        <dbReference type="EMBL" id="KAL5102947.1"/>
    </source>
</evidence>